<dbReference type="Pfam" id="PF00145">
    <property type="entry name" value="DNA_methylase"/>
    <property type="match status" value="1"/>
</dbReference>
<evidence type="ECO:0000256" key="5">
    <source>
        <dbReference type="PROSITE-ProRule" id="PRU01016"/>
    </source>
</evidence>
<evidence type="ECO:0000256" key="7">
    <source>
        <dbReference type="RuleBase" id="RU000417"/>
    </source>
</evidence>
<evidence type="ECO:0000313" key="8">
    <source>
        <dbReference type="EMBL" id="HIW80247.1"/>
    </source>
</evidence>
<dbReference type="PRINTS" id="PR00105">
    <property type="entry name" value="C5METTRFRASE"/>
</dbReference>
<dbReference type="AlphaFoldDB" id="A0A9D1UA62"/>
<comment type="catalytic activity">
    <reaction evidence="7">
        <text>a 2'-deoxycytidine in DNA + S-adenosyl-L-methionine = a 5-methyl-2'-deoxycytidine in DNA + S-adenosyl-L-homocysteine + H(+)</text>
        <dbReference type="Rhea" id="RHEA:13681"/>
        <dbReference type="Rhea" id="RHEA-COMP:11369"/>
        <dbReference type="Rhea" id="RHEA-COMP:11370"/>
        <dbReference type="ChEBI" id="CHEBI:15378"/>
        <dbReference type="ChEBI" id="CHEBI:57856"/>
        <dbReference type="ChEBI" id="CHEBI:59789"/>
        <dbReference type="ChEBI" id="CHEBI:85452"/>
        <dbReference type="ChEBI" id="CHEBI:85454"/>
        <dbReference type="EC" id="2.1.1.37"/>
    </reaction>
</comment>
<dbReference type="GO" id="GO:0003677">
    <property type="term" value="F:DNA binding"/>
    <property type="evidence" value="ECO:0007669"/>
    <property type="project" value="TreeGrafter"/>
</dbReference>
<dbReference type="PROSITE" id="PS00094">
    <property type="entry name" value="C5_MTASE_1"/>
    <property type="match status" value="1"/>
</dbReference>
<dbReference type="SUPFAM" id="SSF53335">
    <property type="entry name" value="S-adenosyl-L-methionine-dependent methyltransferases"/>
    <property type="match status" value="1"/>
</dbReference>
<protein>
    <recommendedName>
        <fullName evidence="7">Cytosine-specific methyltransferase</fullName>
        <ecNumber evidence="7">2.1.1.37</ecNumber>
    </recommendedName>
</protein>
<dbReference type="InterPro" id="IPR050390">
    <property type="entry name" value="C5-Methyltransferase"/>
</dbReference>
<proteinExistence type="inferred from homology"/>
<dbReference type="InterPro" id="IPR031303">
    <property type="entry name" value="C5_meth_CS"/>
</dbReference>
<dbReference type="EC" id="2.1.1.37" evidence="7"/>
<dbReference type="GO" id="GO:0044027">
    <property type="term" value="P:negative regulation of gene expression via chromosomal CpG island methylation"/>
    <property type="evidence" value="ECO:0007669"/>
    <property type="project" value="TreeGrafter"/>
</dbReference>
<keyword evidence="4" id="KW-0680">Restriction system</keyword>
<dbReference type="GO" id="GO:0003886">
    <property type="term" value="F:DNA (cytosine-5-)-methyltransferase activity"/>
    <property type="evidence" value="ECO:0007669"/>
    <property type="project" value="UniProtKB-EC"/>
</dbReference>
<dbReference type="PANTHER" id="PTHR10629:SF52">
    <property type="entry name" value="DNA (CYTOSINE-5)-METHYLTRANSFERASE 1"/>
    <property type="match status" value="1"/>
</dbReference>
<organism evidence="8 9">
    <name type="scientific">Candidatus Acetatifactor stercoripullorum</name>
    <dbReference type="NCBI Taxonomy" id="2838414"/>
    <lineage>
        <taxon>Bacteria</taxon>
        <taxon>Bacillati</taxon>
        <taxon>Bacillota</taxon>
        <taxon>Clostridia</taxon>
        <taxon>Lachnospirales</taxon>
        <taxon>Lachnospiraceae</taxon>
        <taxon>Acetatifactor</taxon>
    </lineage>
</organism>
<feature type="active site" evidence="5">
    <location>
        <position position="84"/>
    </location>
</feature>
<dbReference type="PANTHER" id="PTHR10629">
    <property type="entry name" value="CYTOSINE-SPECIFIC METHYLTRANSFERASE"/>
    <property type="match status" value="1"/>
</dbReference>
<dbReference type="GO" id="GO:0009307">
    <property type="term" value="P:DNA restriction-modification system"/>
    <property type="evidence" value="ECO:0007669"/>
    <property type="project" value="UniProtKB-KW"/>
</dbReference>
<evidence type="ECO:0000256" key="2">
    <source>
        <dbReference type="ARBA" id="ARBA00022679"/>
    </source>
</evidence>
<evidence type="ECO:0000256" key="4">
    <source>
        <dbReference type="ARBA" id="ARBA00022747"/>
    </source>
</evidence>
<dbReference type="Proteomes" id="UP000824265">
    <property type="component" value="Unassembled WGS sequence"/>
</dbReference>
<gene>
    <name evidence="8" type="ORF">H9742_01780</name>
</gene>
<name>A0A9D1UA62_9FIRM</name>
<dbReference type="InterPro" id="IPR029063">
    <property type="entry name" value="SAM-dependent_MTases_sf"/>
</dbReference>
<dbReference type="PROSITE" id="PS51679">
    <property type="entry name" value="SAM_MT_C5"/>
    <property type="match status" value="1"/>
</dbReference>
<accession>A0A9D1UA62</accession>
<reference evidence="8" key="2">
    <citation type="submission" date="2021-04" db="EMBL/GenBank/DDBJ databases">
        <authorList>
            <person name="Gilroy R."/>
        </authorList>
    </citation>
    <scope>NUCLEOTIDE SEQUENCE</scope>
    <source>
        <strain evidence="8">CHK195-6426</strain>
    </source>
</reference>
<keyword evidence="2 5" id="KW-0808">Transferase</keyword>
<dbReference type="Gene3D" id="3.40.50.150">
    <property type="entry name" value="Vaccinia Virus protein VP39"/>
    <property type="match status" value="1"/>
</dbReference>
<dbReference type="InterPro" id="IPR001525">
    <property type="entry name" value="C5_MeTfrase"/>
</dbReference>
<keyword evidence="3 5" id="KW-0949">S-adenosyl-L-methionine</keyword>
<comment type="similarity">
    <text evidence="5 6">Belongs to the class I-like SAM-binding methyltransferase superfamily. C5-methyltransferase family.</text>
</comment>
<comment type="caution">
    <text evidence="8">The sequence shown here is derived from an EMBL/GenBank/DDBJ whole genome shotgun (WGS) entry which is preliminary data.</text>
</comment>
<reference evidence="8" key="1">
    <citation type="journal article" date="2021" name="PeerJ">
        <title>Extensive microbial diversity within the chicken gut microbiome revealed by metagenomics and culture.</title>
        <authorList>
            <person name="Gilroy R."/>
            <person name="Ravi A."/>
            <person name="Getino M."/>
            <person name="Pursley I."/>
            <person name="Horton D.L."/>
            <person name="Alikhan N.F."/>
            <person name="Baker D."/>
            <person name="Gharbi K."/>
            <person name="Hall N."/>
            <person name="Watson M."/>
            <person name="Adriaenssens E.M."/>
            <person name="Foster-Nyarko E."/>
            <person name="Jarju S."/>
            <person name="Secka A."/>
            <person name="Antonio M."/>
            <person name="Oren A."/>
            <person name="Chaudhuri R.R."/>
            <person name="La Ragione R."/>
            <person name="Hildebrand F."/>
            <person name="Pallen M.J."/>
        </authorList>
    </citation>
    <scope>NUCLEOTIDE SEQUENCE</scope>
    <source>
        <strain evidence="8">CHK195-6426</strain>
    </source>
</reference>
<dbReference type="PROSITE" id="PS00095">
    <property type="entry name" value="C5_MTASE_2"/>
    <property type="match status" value="1"/>
</dbReference>
<dbReference type="GO" id="GO:0032259">
    <property type="term" value="P:methylation"/>
    <property type="evidence" value="ECO:0007669"/>
    <property type="project" value="UniProtKB-KW"/>
</dbReference>
<dbReference type="EMBL" id="DXGH01000008">
    <property type="protein sequence ID" value="HIW80247.1"/>
    <property type="molecule type" value="Genomic_DNA"/>
</dbReference>
<evidence type="ECO:0000256" key="6">
    <source>
        <dbReference type="RuleBase" id="RU000416"/>
    </source>
</evidence>
<keyword evidence="1 5" id="KW-0489">Methyltransferase</keyword>
<dbReference type="Gene3D" id="3.90.120.10">
    <property type="entry name" value="DNA Methylase, subunit A, domain 2"/>
    <property type="match status" value="1"/>
</dbReference>
<evidence type="ECO:0000256" key="3">
    <source>
        <dbReference type="ARBA" id="ARBA00022691"/>
    </source>
</evidence>
<dbReference type="InterPro" id="IPR018117">
    <property type="entry name" value="C5_DNA_meth_AS"/>
</dbReference>
<sequence>MNQFTCVDLFSGAGGLSKGFLDAGYHVVLGVDQDDAALETFRRNHGGAAAMKLDLFDHNNIDKIVDFLEERKIKPDVLMGGPPCQGFSYAGPMDINDKRNFLYLAMVELTKRLNPQAVLLENVLGLLEARGGEGARRIVEDFDKIGYKMVPGLLFAPDYGVPQIRKRVFFVGLRDSERVFSFPEGKLDPEHYVTCEEAISDLPTLQTEDGNILRGEKIQEYRTPPMSDYQKEMRKNSTKVYNHVGSVPIEKTKRMISLVPEGKNYLALPEEYRGMYKYHEALTRYHSKKPSLTINTGHRSHFHYKYNRIPTVRESARLQSFPDDFIFYGNQSQQYKQVGNAVPPMLGEVLAKELEKYLKHGEE</sequence>
<evidence type="ECO:0000313" key="9">
    <source>
        <dbReference type="Proteomes" id="UP000824265"/>
    </source>
</evidence>
<dbReference type="NCBIfam" id="TIGR00675">
    <property type="entry name" value="dcm"/>
    <property type="match status" value="1"/>
</dbReference>
<evidence type="ECO:0000256" key="1">
    <source>
        <dbReference type="ARBA" id="ARBA00022603"/>
    </source>
</evidence>